<evidence type="ECO:0000256" key="11">
    <source>
        <dbReference type="ARBA" id="ARBA00023052"/>
    </source>
</evidence>
<evidence type="ECO:0000256" key="7">
    <source>
        <dbReference type="ARBA" id="ARBA00022679"/>
    </source>
</evidence>
<organism evidence="14 15">
    <name type="scientific">Streptomonospora wellingtoniae</name>
    <dbReference type="NCBI Taxonomy" id="3075544"/>
    <lineage>
        <taxon>Bacteria</taxon>
        <taxon>Bacillati</taxon>
        <taxon>Actinomycetota</taxon>
        <taxon>Actinomycetes</taxon>
        <taxon>Streptosporangiales</taxon>
        <taxon>Nocardiopsidaceae</taxon>
        <taxon>Streptomonospora</taxon>
    </lineage>
</organism>
<dbReference type="Pfam" id="PF02779">
    <property type="entry name" value="Transket_pyr"/>
    <property type="match status" value="1"/>
</dbReference>
<dbReference type="InterPro" id="IPR009014">
    <property type="entry name" value="Transketo_C/PFOR_II"/>
</dbReference>
<evidence type="ECO:0000259" key="13">
    <source>
        <dbReference type="SMART" id="SM00861"/>
    </source>
</evidence>
<feature type="domain" description="Transketolase-like pyrimidine-binding" evidence="13">
    <location>
        <begin position="339"/>
        <end position="502"/>
    </location>
</feature>
<accession>A0ABU2KW26</accession>
<keyword evidence="9" id="KW-0106">Calcium</keyword>
<sequence>MRPGSRPRRMRGTSAGSGPGLPFAALCHMRRKNTMTDRQRLKELGQQLRVDAVRAADAAGSGHPTSSMSAADLMAVLASDHLRYDFDEPSHSGNDHLILSKGHASPLLYALYKACGAISDEELLRYRKLGSPLEGHPTPRLPWVDVATGSLGQGLPIGAGVALAGASLDRLPYRVWVLCGDSELAEGSVWEAMEYAGQAGLANLTAVLDINRLGQRGPTRHGWDLDAYRRRVEAFGWHTVEVDGHDVDEIDAAYRRAREEAERPTAIIARTVKGAGVSAVADQEGAHGKPLADAERAVSELGGRRDLRIDVALPDSGGVRQRPGGSRVDLPTYAVGGEEATRDAFGRAVAALGDARPDTVVLDGEVADSTRAKFFVDQHPDRFFEFYIAEQQMIAAAVGLQVRGWTPYAATFAAFLARAYDFVRMAAVSRADINLVGSHAGVSIGEDGPSQMGLEDIAALRAVHNSVVLHPCDANSAARLTAGMAEHDGVSYLRTLRGKTPVVYGPDEGFEIGGSKVLRSSASDRVTVVAAGATVHEALAAADALAGEGIGVRVIDAYSIKPVDAPRLRAAAEETGRIVTVEDHWPEGGLGDAVLDVFADTRSTPRTMKLAVTGMPGSATPEEQRREAGIDAGAVEAAVRGILRQEHEPAAAGS</sequence>
<dbReference type="CDD" id="cd07033">
    <property type="entry name" value="TPP_PYR_DXS_TK_like"/>
    <property type="match status" value="1"/>
</dbReference>
<dbReference type="RefSeq" id="WP_311545989.1">
    <property type="nucleotide sequence ID" value="NZ_JAVREK010000016.1"/>
</dbReference>
<gene>
    <name evidence="14" type="ORF">RM446_15365</name>
</gene>
<dbReference type="SMART" id="SM00861">
    <property type="entry name" value="Transket_pyr"/>
    <property type="match status" value="1"/>
</dbReference>
<comment type="similarity">
    <text evidence="5">Belongs to the transketolase family.</text>
</comment>
<keyword evidence="10" id="KW-0460">Magnesium</keyword>
<evidence type="ECO:0000256" key="8">
    <source>
        <dbReference type="ARBA" id="ARBA00022723"/>
    </source>
</evidence>
<dbReference type="InterPro" id="IPR005474">
    <property type="entry name" value="Transketolase_N"/>
</dbReference>
<dbReference type="InterPro" id="IPR029061">
    <property type="entry name" value="THDP-binding"/>
</dbReference>
<dbReference type="SUPFAM" id="SSF52922">
    <property type="entry name" value="TK C-terminal domain-like"/>
    <property type="match status" value="1"/>
</dbReference>
<name>A0ABU2KW26_9ACTN</name>
<feature type="region of interest" description="Disordered" evidence="12">
    <location>
        <begin position="1"/>
        <end position="23"/>
    </location>
</feature>
<dbReference type="NCBIfam" id="NF004559">
    <property type="entry name" value="PRK05899.2-5"/>
    <property type="match status" value="1"/>
</dbReference>
<dbReference type="GO" id="GO:0004802">
    <property type="term" value="F:transketolase activity"/>
    <property type="evidence" value="ECO:0007669"/>
    <property type="project" value="UniProtKB-EC"/>
</dbReference>
<evidence type="ECO:0000256" key="9">
    <source>
        <dbReference type="ARBA" id="ARBA00022837"/>
    </source>
</evidence>
<dbReference type="CDD" id="cd02012">
    <property type="entry name" value="TPP_TK"/>
    <property type="match status" value="1"/>
</dbReference>
<evidence type="ECO:0000256" key="3">
    <source>
        <dbReference type="ARBA" id="ARBA00001946"/>
    </source>
</evidence>
<comment type="cofactor">
    <cofactor evidence="1">
        <name>Ca(2+)</name>
        <dbReference type="ChEBI" id="CHEBI:29108"/>
    </cofactor>
</comment>
<evidence type="ECO:0000313" key="14">
    <source>
        <dbReference type="EMBL" id="MDT0303497.1"/>
    </source>
</evidence>
<proteinExistence type="inferred from homology"/>
<keyword evidence="7 14" id="KW-0808">Transferase</keyword>
<dbReference type="InterPro" id="IPR033248">
    <property type="entry name" value="Transketolase_C"/>
</dbReference>
<evidence type="ECO:0000256" key="10">
    <source>
        <dbReference type="ARBA" id="ARBA00022842"/>
    </source>
</evidence>
<comment type="caution">
    <text evidence="14">The sequence shown here is derived from an EMBL/GenBank/DDBJ whole genome shotgun (WGS) entry which is preliminary data.</text>
</comment>
<dbReference type="InterPro" id="IPR051424">
    <property type="entry name" value="Transketolase-like"/>
</dbReference>
<evidence type="ECO:0000256" key="1">
    <source>
        <dbReference type="ARBA" id="ARBA00001913"/>
    </source>
</evidence>
<evidence type="ECO:0000256" key="6">
    <source>
        <dbReference type="ARBA" id="ARBA00011738"/>
    </source>
</evidence>
<comment type="subunit">
    <text evidence="6">Homodimer.</text>
</comment>
<evidence type="ECO:0000256" key="12">
    <source>
        <dbReference type="SAM" id="MobiDB-lite"/>
    </source>
</evidence>
<keyword evidence="8" id="KW-0479">Metal-binding</keyword>
<dbReference type="PANTHER" id="PTHR43195:SF1">
    <property type="entry name" value="FI06132P-RELATED"/>
    <property type="match status" value="1"/>
</dbReference>
<dbReference type="Pfam" id="PF02780">
    <property type="entry name" value="Transketolase_C"/>
    <property type="match status" value="1"/>
</dbReference>
<dbReference type="Pfam" id="PF00456">
    <property type="entry name" value="Transketolase_N"/>
    <property type="match status" value="1"/>
</dbReference>
<comment type="cofactor">
    <cofactor evidence="2">
        <name>Mn(2+)</name>
        <dbReference type="ChEBI" id="CHEBI:29035"/>
    </cofactor>
</comment>
<dbReference type="PROSITE" id="PS00802">
    <property type="entry name" value="TRANSKETOLASE_2"/>
    <property type="match status" value="1"/>
</dbReference>
<dbReference type="PANTHER" id="PTHR43195">
    <property type="entry name" value="TRANSKETOLASE"/>
    <property type="match status" value="1"/>
</dbReference>
<protein>
    <submittedName>
        <fullName evidence="14">Transketolase</fullName>
        <ecNumber evidence="14">2.2.1.1</ecNumber>
    </submittedName>
</protein>
<feature type="compositionally biased region" description="Basic residues" evidence="12">
    <location>
        <begin position="1"/>
        <end position="11"/>
    </location>
</feature>
<dbReference type="SUPFAM" id="SSF52518">
    <property type="entry name" value="Thiamin diphosphate-binding fold (THDP-binding)"/>
    <property type="match status" value="2"/>
</dbReference>
<comment type="cofactor">
    <cofactor evidence="3">
        <name>Mg(2+)</name>
        <dbReference type="ChEBI" id="CHEBI:18420"/>
    </cofactor>
</comment>
<evidence type="ECO:0000256" key="5">
    <source>
        <dbReference type="ARBA" id="ARBA00007131"/>
    </source>
</evidence>
<evidence type="ECO:0000313" key="15">
    <source>
        <dbReference type="Proteomes" id="UP001183226"/>
    </source>
</evidence>
<dbReference type="InterPro" id="IPR005475">
    <property type="entry name" value="Transketolase-like_Pyr-bd"/>
</dbReference>
<dbReference type="Gene3D" id="3.40.50.970">
    <property type="match status" value="2"/>
</dbReference>
<reference evidence="15" key="1">
    <citation type="submission" date="2023-07" db="EMBL/GenBank/DDBJ databases">
        <title>30 novel species of actinomycetes from the DSMZ collection.</title>
        <authorList>
            <person name="Nouioui I."/>
        </authorList>
    </citation>
    <scope>NUCLEOTIDE SEQUENCE [LARGE SCALE GENOMIC DNA]</scope>
    <source>
        <strain evidence="15">DSM 45055</strain>
    </source>
</reference>
<dbReference type="EC" id="2.2.1.1" evidence="14"/>
<dbReference type="InterPro" id="IPR020826">
    <property type="entry name" value="Transketolase_BS"/>
</dbReference>
<keyword evidence="15" id="KW-1185">Reference proteome</keyword>
<keyword evidence="11" id="KW-0786">Thiamine pyrophosphate</keyword>
<dbReference type="EMBL" id="JAVREK010000016">
    <property type="protein sequence ID" value="MDT0303497.1"/>
    <property type="molecule type" value="Genomic_DNA"/>
</dbReference>
<dbReference type="Gene3D" id="3.40.50.920">
    <property type="match status" value="1"/>
</dbReference>
<evidence type="ECO:0000256" key="4">
    <source>
        <dbReference type="ARBA" id="ARBA00001964"/>
    </source>
</evidence>
<comment type="cofactor">
    <cofactor evidence="4">
        <name>thiamine diphosphate</name>
        <dbReference type="ChEBI" id="CHEBI:58937"/>
    </cofactor>
</comment>
<dbReference type="Proteomes" id="UP001183226">
    <property type="component" value="Unassembled WGS sequence"/>
</dbReference>
<evidence type="ECO:0000256" key="2">
    <source>
        <dbReference type="ARBA" id="ARBA00001936"/>
    </source>
</evidence>